<gene>
    <name evidence="1" type="ORF">QE152_g8909</name>
</gene>
<dbReference type="Gene3D" id="3.30.420.10">
    <property type="entry name" value="Ribonuclease H-like superfamily/Ribonuclease H"/>
    <property type="match status" value="1"/>
</dbReference>
<proteinExistence type="predicted"/>
<keyword evidence="2" id="KW-1185">Reference proteome</keyword>
<dbReference type="Proteomes" id="UP001458880">
    <property type="component" value="Unassembled WGS sequence"/>
</dbReference>
<evidence type="ECO:0000313" key="2">
    <source>
        <dbReference type="Proteomes" id="UP001458880"/>
    </source>
</evidence>
<reference evidence="1 2" key="1">
    <citation type="journal article" date="2024" name="BMC Genomics">
        <title>De novo assembly and annotation of Popillia japonica's genome with initial clues to its potential as an invasive pest.</title>
        <authorList>
            <person name="Cucini C."/>
            <person name="Boschi S."/>
            <person name="Funari R."/>
            <person name="Cardaioli E."/>
            <person name="Iannotti N."/>
            <person name="Marturano G."/>
            <person name="Paoli F."/>
            <person name="Bruttini M."/>
            <person name="Carapelli A."/>
            <person name="Frati F."/>
            <person name="Nardi F."/>
        </authorList>
    </citation>
    <scope>NUCLEOTIDE SEQUENCE [LARGE SCALE GENOMIC DNA]</scope>
    <source>
        <strain evidence="1">DMR45628</strain>
    </source>
</reference>
<dbReference type="GO" id="GO:0003676">
    <property type="term" value="F:nucleic acid binding"/>
    <property type="evidence" value="ECO:0007669"/>
    <property type="project" value="InterPro"/>
</dbReference>
<dbReference type="InterPro" id="IPR036397">
    <property type="entry name" value="RNaseH_sf"/>
</dbReference>
<dbReference type="AlphaFoldDB" id="A0AAW1M1L0"/>
<accession>A0AAW1M1L0</accession>
<sequence>MAWATEMQTEPEDFWRSVIFSDESRYCQFSDSGRTWVWRRSSQQLEAKFLQQTVKYGGTNIMVWGAIWYGGRSELIICEGNINAAKYIEILRQGPLPIFDNAILSKENAIFMEDGAPCHKARTTTA</sequence>
<organism evidence="1 2">
    <name type="scientific">Popillia japonica</name>
    <name type="common">Japanese beetle</name>
    <dbReference type="NCBI Taxonomy" id="7064"/>
    <lineage>
        <taxon>Eukaryota</taxon>
        <taxon>Metazoa</taxon>
        <taxon>Ecdysozoa</taxon>
        <taxon>Arthropoda</taxon>
        <taxon>Hexapoda</taxon>
        <taxon>Insecta</taxon>
        <taxon>Pterygota</taxon>
        <taxon>Neoptera</taxon>
        <taxon>Endopterygota</taxon>
        <taxon>Coleoptera</taxon>
        <taxon>Polyphaga</taxon>
        <taxon>Scarabaeiformia</taxon>
        <taxon>Scarabaeidae</taxon>
        <taxon>Rutelinae</taxon>
        <taxon>Popillia</taxon>
    </lineage>
</organism>
<dbReference type="EMBL" id="JASPKY010000073">
    <property type="protein sequence ID" value="KAK9739595.1"/>
    <property type="molecule type" value="Genomic_DNA"/>
</dbReference>
<comment type="caution">
    <text evidence="1">The sequence shown here is derived from an EMBL/GenBank/DDBJ whole genome shotgun (WGS) entry which is preliminary data.</text>
</comment>
<protein>
    <recommendedName>
        <fullName evidence="3">Transposase</fullName>
    </recommendedName>
</protein>
<name>A0AAW1M1L0_POPJA</name>
<evidence type="ECO:0000313" key="1">
    <source>
        <dbReference type="EMBL" id="KAK9739595.1"/>
    </source>
</evidence>
<evidence type="ECO:0008006" key="3">
    <source>
        <dbReference type="Google" id="ProtNLM"/>
    </source>
</evidence>